<reference evidence="2" key="1">
    <citation type="journal article" date="2022" name="Int. J. Mol. Sci.">
        <title>Draft Genome of Tanacetum Coccineum: Genomic Comparison of Closely Related Tanacetum-Family Plants.</title>
        <authorList>
            <person name="Yamashiro T."/>
            <person name="Shiraishi A."/>
            <person name="Nakayama K."/>
            <person name="Satake H."/>
        </authorList>
    </citation>
    <scope>NUCLEOTIDE SEQUENCE</scope>
</reference>
<reference evidence="2" key="2">
    <citation type="submission" date="2022-01" db="EMBL/GenBank/DDBJ databases">
        <authorList>
            <person name="Yamashiro T."/>
            <person name="Shiraishi A."/>
            <person name="Satake H."/>
            <person name="Nakayama K."/>
        </authorList>
    </citation>
    <scope>NUCLEOTIDE SEQUENCE</scope>
</reference>
<dbReference type="Proteomes" id="UP001151760">
    <property type="component" value="Unassembled WGS sequence"/>
</dbReference>
<organism evidence="2 3">
    <name type="scientific">Tanacetum coccineum</name>
    <dbReference type="NCBI Taxonomy" id="301880"/>
    <lineage>
        <taxon>Eukaryota</taxon>
        <taxon>Viridiplantae</taxon>
        <taxon>Streptophyta</taxon>
        <taxon>Embryophyta</taxon>
        <taxon>Tracheophyta</taxon>
        <taxon>Spermatophyta</taxon>
        <taxon>Magnoliopsida</taxon>
        <taxon>eudicotyledons</taxon>
        <taxon>Gunneridae</taxon>
        <taxon>Pentapetalae</taxon>
        <taxon>asterids</taxon>
        <taxon>campanulids</taxon>
        <taxon>Asterales</taxon>
        <taxon>Asteraceae</taxon>
        <taxon>Asteroideae</taxon>
        <taxon>Anthemideae</taxon>
        <taxon>Anthemidinae</taxon>
        <taxon>Tanacetum</taxon>
    </lineage>
</organism>
<gene>
    <name evidence="2" type="ORF">Tco_1122932</name>
</gene>
<feature type="compositionally biased region" description="Basic and acidic residues" evidence="1">
    <location>
        <begin position="412"/>
        <end position="423"/>
    </location>
</feature>
<feature type="region of interest" description="Disordered" evidence="1">
    <location>
        <begin position="373"/>
        <end position="471"/>
    </location>
</feature>
<comment type="caution">
    <text evidence="2">The sequence shown here is derived from an EMBL/GenBank/DDBJ whole genome shotgun (WGS) entry which is preliminary data.</text>
</comment>
<dbReference type="PANTHER" id="PTHR34835:SF90">
    <property type="entry name" value="AMINOTRANSFERASE-LIKE PLANT MOBILE DOMAIN-CONTAINING PROTEIN"/>
    <property type="match status" value="1"/>
</dbReference>
<evidence type="ECO:0008006" key="4">
    <source>
        <dbReference type="Google" id="ProtNLM"/>
    </source>
</evidence>
<accession>A0ABQ5J1X1</accession>
<dbReference type="PANTHER" id="PTHR34835">
    <property type="entry name" value="OS07G0283600 PROTEIN-RELATED"/>
    <property type="match status" value="1"/>
</dbReference>
<sequence length="471" mass="53102">MNVKKEESDDEGKSCISRVSFQILDFHARTTPVSLFSAIRNLNVEMLLFLKDIGFSSLNNVVIDKLPMKLGLFVVSRFKNYKLSFDTGDQIEVTHSKIHDMLGIPVGGHSLFNLVERETGDEFVKKWAAQFSPKELKQIRVNDIARILVGSKEIDFLFKVNFLTLFTNTMCKADGLKGEICLDVVKRLREDTVISQIDWCGYVYDCLRDSKLPNGTNNYLGPLTFLILLYLDSTNFESGPVVRTRLAIKSQTSYLMKQRKDGLLPINFDWTKVEMEEDEGFIIHSESHKIESESHEIHYEFHEIHSESHEIESESHERISLKKAEEKLSLICAERVMLEEYMRKARLENPGDGKFIGLHGKYFNLFKDPISFEDDGNGNNVEDDDDGNGDDGDDDDGNGDDGDDDANDGDGNVDKNDANECDKNPNGSNQSFGFNKISLDDFGNDSGPTESEPVDPTKQGTVDVNTAEEAE</sequence>
<evidence type="ECO:0000313" key="3">
    <source>
        <dbReference type="Proteomes" id="UP001151760"/>
    </source>
</evidence>
<dbReference type="EMBL" id="BQNB010021447">
    <property type="protein sequence ID" value="GJU06502.1"/>
    <property type="molecule type" value="Genomic_DNA"/>
</dbReference>
<proteinExistence type="predicted"/>
<keyword evidence="3" id="KW-1185">Reference proteome</keyword>
<feature type="non-terminal residue" evidence="2">
    <location>
        <position position="471"/>
    </location>
</feature>
<name>A0ABQ5J1X1_9ASTR</name>
<feature type="compositionally biased region" description="Acidic residues" evidence="1">
    <location>
        <begin position="373"/>
        <end position="408"/>
    </location>
</feature>
<protein>
    <recommendedName>
        <fullName evidence="4">FACT complex subunit</fullName>
    </recommendedName>
</protein>
<evidence type="ECO:0000256" key="1">
    <source>
        <dbReference type="SAM" id="MobiDB-lite"/>
    </source>
</evidence>
<evidence type="ECO:0000313" key="2">
    <source>
        <dbReference type="EMBL" id="GJU06502.1"/>
    </source>
</evidence>